<dbReference type="PROSITE" id="PS01280">
    <property type="entry name" value="GIDA_1"/>
    <property type="match status" value="1"/>
</dbReference>
<sequence>MLYPKEFDVIVVGGGHAGTEAALAAARMGVRTLLLTHNIETLGQMSCNPSIGGIGKGHLVKEVDALGGAMAAATDESGIQFRILNGSKGPAVRATRAQADRVLYKAAIRHRLENQANLWLFQQAVDDLMVEGDRVVGAVTQSGLRFRARAVVLTAGTFLDGRIHIGLENYSAGRAGDPPAVSLSGRLKELKLPQGRLKTGTPPRIDGRSIDFSQCTEQPGDLDPVPVFSFMGSADQHPRQLPCWITHTNERTHAVIRSGFDRSPMFTGVIEGVGPRYCPSIEDKINRFADKDSHQIFLEPEGLSTHEFYPNGISTSLPFDIQLAAVQTIPGLENAHILRPGYAIEYDYFDPRELKSSFETRAIQGLFFAGQINGTTGYEEAAAQGLFAGMNAALQVQGREAWLPGREQAYLGVLVDDLITKGVTEPYRMFTSRAEFRLQLREDNADMRLTEKGRELGLVDDARWEAFNRKRDAVSRETERLKSTWVHPGILPAADAERLVGKALEREYNLVDLLRRPGVSYGTVVEVAAIARPEAGVSRETLDTELGSTLAAAVIEQVETSVKYAGYISKQTEDVARAAHFEHLKLPEELDYAQVTALSFEVRQKLNKHRPETLGQASRISGVTPAAISLLLVHLKKGRFKGFADDARISA</sequence>
<dbReference type="InterPro" id="IPR040131">
    <property type="entry name" value="MnmG_N"/>
</dbReference>
<evidence type="ECO:0000256" key="5">
    <source>
        <dbReference type="ARBA" id="ARBA00022630"/>
    </source>
</evidence>
<evidence type="ECO:0000256" key="1">
    <source>
        <dbReference type="ARBA" id="ARBA00001974"/>
    </source>
</evidence>
<feature type="binding site" evidence="11">
    <location>
        <begin position="274"/>
        <end position="288"/>
    </location>
    <ligand>
        <name>NAD(+)</name>
        <dbReference type="ChEBI" id="CHEBI:57540"/>
    </ligand>
</feature>
<keyword evidence="7 11" id="KW-0274">FAD</keyword>
<dbReference type="RefSeq" id="WP_347608069.1">
    <property type="nucleotide sequence ID" value="NZ_JBDPZC010000002.1"/>
</dbReference>
<evidence type="ECO:0000256" key="10">
    <source>
        <dbReference type="ARBA" id="ARBA00031800"/>
    </source>
</evidence>
<reference evidence="13 14" key="1">
    <citation type="submission" date="2024-05" db="EMBL/GenBank/DDBJ databases">
        <title>Roseateles sp. 2.12 16S ribosomal RNA gene Genome sequencing and assembly.</title>
        <authorList>
            <person name="Woo H."/>
        </authorList>
    </citation>
    <scope>NUCLEOTIDE SEQUENCE [LARGE SCALE GENOMIC DNA]</scope>
    <source>
        <strain evidence="13 14">2.12</strain>
    </source>
</reference>
<accession>A0ABV0GBU6</accession>
<keyword evidence="8 11" id="KW-0520">NAD</keyword>
<dbReference type="PANTHER" id="PTHR11806">
    <property type="entry name" value="GLUCOSE INHIBITED DIVISION PROTEIN A"/>
    <property type="match status" value="1"/>
</dbReference>
<dbReference type="NCBIfam" id="TIGR00136">
    <property type="entry name" value="mnmG_gidA"/>
    <property type="match status" value="1"/>
</dbReference>
<comment type="similarity">
    <text evidence="3 11">Belongs to the MnmG family.</text>
</comment>
<dbReference type="Pfam" id="PF01134">
    <property type="entry name" value="GIDA"/>
    <property type="match status" value="1"/>
</dbReference>
<evidence type="ECO:0000256" key="8">
    <source>
        <dbReference type="ARBA" id="ARBA00023027"/>
    </source>
</evidence>
<evidence type="ECO:0000256" key="3">
    <source>
        <dbReference type="ARBA" id="ARBA00007653"/>
    </source>
</evidence>
<keyword evidence="6 11" id="KW-0819">tRNA processing</keyword>
<comment type="subunit">
    <text evidence="9 11">Homodimer. Heterotetramer of two MnmE and two MnmG subunits.</text>
</comment>
<evidence type="ECO:0000256" key="4">
    <source>
        <dbReference type="ARBA" id="ARBA00020461"/>
    </source>
</evidence>
<keyword evidence="5 11" id="KW-0285">Flavoprotein</keyword>
<keyword evidence="14" id="KW-1185">Reference proteome</keyword>
<dbReference type="SMART" id="SM01228">
    <property type="entry name" value="GIDA_assoc_3"/>
    <property type="match status" value="1"/>
</dbReference>
<dbReference type="Gene3D" id="3.50.50.60">
    <property type="entry name" value="FAD/NAD(P)-binding domain"/>
    <property type="match status" value="2"/>
</dbReference>
<evidence type="ECO:0000256" key="6">
    <source>
        <dbReference type="ARBA" id="ARBA00022694"/>
    </source>
</evidence>
<evidence type="ECO:0000313" key="13">
    <source>
        <dbReference type="EMBL" id="MEO3712530.1"/>
    </source>
</evidence>
<comment type="function">
    <text evidence="2 11">NAD-binding protein involved in the addition of a carboxymethylaminomethyl (cmnm) group at the wobble position (U34) of certain tRNAs, forming tRNA-cmnm(5)s(2)U34.</text>
</comment>
<evidence type="ECO:0000256" key="9">
    <source>
        <dbReference type="ARBA" id="ARBA00025948"/>
    </source>
</evidence>
<dbReference type="HAMAP" id="MF_00129">
    <property type="entry name" value="MnmG_GidA"/>
    <property type="match status" value="1"/>
</dbReference>
<dbReference type="InterPro" id="IPR049312">
    <property type="entry name" value="GIDA_C_N"/>
</dbReference>
<dbReference type="Pfam" id="PF21680">
    <property type="entry name" value="GIDA_C_1st"/>
    <property type="match status" value="1"/>
</dbReference>
<feature type="domain" description="tRNA uridine 5-carboxymethylaminomethyl modification enzyme C-terminal subdomain" evidence="12">
    <location>
        <begin position="562"/>
        <end position="633"/>
    </location>
</feature>
<comment type="subcellular location">
    <subcellularLocation>
        <location evidence="11">Cytoplasm</location>
    </subcellularLocation>
</comment>
<keyword evidence="11" id="KW-0963">Cytoplasm</keyword>
<dbReference type="Gene3D" id="1.10.10.1800">
    <property type="entry name" value="tRNA uridine 5-carboxymethylaminomethyl modification enzyme MnmG/GidA"/>
    <property type="match status" value="1"/>
</dbReference>
<protein>
    <recommendedName>
        <fullName evidence="4 11">tRNA uridine 5-carboxymethylaminomethyl modification enzyme MnmG</fullName>
    </recommendedName>
    <alternativeName>
        <fullName evidence="10 11">Glucose-inhibited division protein A</fullName>
    </alternativeName>
</protein>
<dbReference type="Gene3D" id="1.10.150.570">
    <property type="entry name" value="GidA associated domain, C-terminal subdomain"/>
    <property type="match status" value="1"/>
</dbReference>
<dbReference type="PANTHER" id="PTHR11806:SF0">
    <property type="entry name" value="PROTEIN MTO1 HOMOLOG, MITOCHONDRIAL"/>
    <property type="match status" value="1"/>
</dbReference>
<comment type="caution">
    <text evidence="13">The sequence shown here is derived from an EMBL/GenBank/DDBJ whole genome shotgun (WGS) entry which is preliminary data.</text>
</comment>
<dbReference type="PROSITE" id="PS01281">
    <property type="entry name" value="GIDA_2"/>
    <property type="match status" value="1"/>
</dbReference>
<proteinExistence type="inferred from homology"/>
<evidence type="ECO:0000259" key="12">
    <source>
        <dbReference type="SMART" id="SM01228"/>
    </source>
</evidence>
<dbReference type="SUPFAM" id="SSF51905">
    <property type="entry name" value="FAD/NAD(P)-binding domain"/>
    <property type="match status" value="1"/>
</dbReference>
<evidence type="ECO:0000256" key="7">
    <source>
        <dbReference type="ARBA" id="ARBA00022827"/>
    </source>
</evidence>
<organism evidence="13 14">
    <name type="scientific">Roseateles flavus</name>
    <dbReference type="NCBI Taxonomy" id="3149041"/>
    <lineage>
        <taxon>Bacteria</taxon>
        <taxon>Pseudomonadati</taxon>
        <taxon>Pseudomonadota</taxon>
        <taxon>Betaproteobacteria</taxon>
        <taxon>Burkholderiales</taxon>
        <taxon>Sphaerotilaceae</taxon>
        <taxon>Roseateles</taxon>
    </lineage>
</organism>
<dbReference type="InterPro" id="IPR020595">
    <property type="entry name" value="MnmG-rel_CS"/>
</dbReference>
<dbReference type="InterPro" id="IPR044920">
    <property type="entry name" value="MnmG_C_subdom_sf"/>
</dbReference>
<gene>
    <name evidence="11 13" type="primary">mnmG</name>
    <name evidence="11" type="synonym">gidA</name>
    <name evidence="13" type="ORF">ABDJ40_07090</name>
</gene>
<comment type="cofactor">
    <cofactor evidence="1 11">
        <name>FAD</name>
        <dbReference type="ChEBI" id="CHEBI:57692"/>
    </cofactor>
</comment>
<evidence type="ECO:0000313" key="14">
    <source>
        <dbReference type="Proteomes" id="UP001462640"/>
    </source>
</evidence>
<dbReference type="EMBL" id="JBDPZC010000002">
    <property type="protein sequence ID" value="MEO3712530.1"/>
    <property type="molecule type" value="Genomic_DNA"/>
</dbReference>
<dbReference type="InterPro" id="IPR026904">
    <property type="entry name" value="MnmG_C"/>
</dbReference>
<evidence type="ECO:0000256" key="2">
    <source>
        <dbReference type="ARBA" id="ARBA00003717"/>
    </source>
</evidence>
<dbReference type="InterPro" id="IPR002218">
    <property type="entry name" value="MnmG-rel"/>
</dbReference>
<feature type="binding site" evidence="11">
    <location>
        <begin position="13"/>
        <end position="18"/>
    </location>
    <ligand>
        <name>FAD</name>
        <dbReference type="ChEBI" id="CHEBI:57692"/>
    </ligand>
</feature>
<dbReference type="Pfam" id="PF13932">
    <property type="entry name" value="SAM_GIDA_C"/>
    <property type="match status" value="1"/>
</dbReference>
<evidence type="ECO:0000256" key="11">
    <source>
        <dbReference type="HAMAP-Rule" id="MF_00129"/>
    </source>
</evidence>
<name>A0ABV0GBU6_9BURK</name>
<dbReference type="InterPro" id="IPR036188">
    <property type="entry name" value="FAD/NAD-bd_sf"/>
</dbReference>
<dbReference type="InterPro" id="IPR004416">
    <property type="entry name" value="MnmG"/>
</dbReference>
<dbReference type="InterPro" id="IPR047001">
    <property type="entry name" value="MnmG_C_subdom"/>
</dbReference>
<comment type="caution">
    <text evidence="11">Lacks conserved residue(s) required for the propagation of feature annotation.</text>
</comment>
<dbReference type="Proteomes" id="UP001462640">
    <property type="component" value="Unassembled WGS sequence"/>
</dbReference>